<keyword evidence="3" id="KW-1185">Reference proteome</keyword>
<gene>
    <name evidence="2" type="ORF">NQ318_006646</name>
</gene>
<proteinExistence type="predicted"/>
<dbReference type="PANTHER" id="PTHR37984">
    <property type="entry name" value="PROTEIN CBG26694"/>
    <property type="match status" value="1"/>
</dbReference>
<dbReference type="SUPFAM" id="SSF53098">
    <property type="entry name" value="Ribonuclease H-like"/>
    <property type="match status" value="1"/>
</dbReference>
<feature type="region of interest" description="Disordered" evidence="1">
    <location>
        <begin position="671"/>
        <end position="691"/>
    </location>
</feature>
<sequence length="691" mass="78383">MNVLARKDALKTHGSRSRHETRTRPRENSTVNEDRDRIQKLEEMVERLLRRDSHSSDRNSTMVRMTVKADCIPEFAPGNPNLTSTKWVDKIEQLAQINQWDEHLRIYHMQSRLTGLARTWYDNLPTYNYSWTEWKALIKRTFPDHHDFSATLRKLVNRSKLATETMTQYYFAKLELLQACEITGTKAVSCLIDGIGDRALQNSAKAGRYETPEHLYEKFLSTLADDNKILRGYGGSIIPVLGEANAVLEVDLIQASVEVVVVSDSVQSVPLMIGQTFINQSDVTVVIKDNRLRLFKSCLAALPEIEQLSPRKIPLWSKDAVVIPPNTIGFIEVYGPDDCNGEVYVDEVNSSEPGSEYAILSCITTIRGGVISLRNLSPTDMAIQQSKLLVRGRPCQPETLHQESEDIVTQIDTCLYNKESTGKQPGYLHPIEKFDTPMHTLHMDHLGPFVPSKRKNTHIITAIDGFTKFLFIKAVRSTKVNYNATATPRANGQAERYNRTILASLASTSDDERRWDDTLQQIRWGINTTINKTTNKTPCELLMGFQPRQANDAYLSAEVCSTKRDENLLETRATTSKRIQSLQSRQKQRYDAKRKAPNTYVVGQHVLIRKTIGTNDGKSRKLLPKFSGPYVITKILDHDRYVVKDLPGSTRSQKPYEGVIAIDKLKPYDTALESDDENITDDDNNSEHETH</sequence>
<feature type="region of interest" description="Disordered" evidence="1">
    <location>
        <begin position="1"/>
        <end position="34"/>
    </location>
</feature>
<evidence type="ECO:0000313" key="3">
    <source>
        <dbReference type="Proteomes" id="UP001162162"/>
    </source>
</evidence>
<dbReference type="Proteomes" id="UP001162162">
    <property type="component" value="Unassembled WGS sequence"/>
</dbReference>
<organism evidence="2 3">
    <name type="scientific">Aromia moschata</name>
    <dbReference type="NCBI Taxonomy" id="1265417"/>
    <lineage>
        <taxon>Eukaryota</taxon>
        <taxon>Metazoa</taxon>
        <taxon>Ecdysozoa</taxon>
        <taxon>Arthropoda</taxon>
        <taxon>Hexapoda</taxon>
        <taxon>Insecta</taxon>
        <taxon>Pterygota</taxon>
        <taxon>Neoptera</taxon>
        <taxon>Endopterygota</taxon>
        <taxon>Coleoptera</taxon>
        <taxon>Polyphaga</taxon>
        <taxon>Cucujiformia</taxon>
        <taxon>Chrysomeloidea</taxon>
        <taxon>Cerambycidae</taxon>
        <taxon>Cerambycinae</taxon>
        <taxon>Callichromatini</taxon>
        <taxon>Aromia</taxon>
    </lineage>
</organism>
<evidence type="ECO:0000256" key="1">
    <source>
        <dbReference type="SAM" id="MobiDB-lite"/>
    </source>
</evidence>
<comment type="caution">
    <text evidence="2">The sequence shown here is derived from an EMBL/GenBank/DDBJ whole genome shotgun (WGS) entry which is preliminary data.</text>
</comment>
<dbReference type="EMBL" id="JAPWTK010000053">
    <property type="protein sequence ID" value="KAJ8953799.1"/>
    <property type="molecule type" value="Genomic_DNA"/>
</dbReference>
<dbReference type="PANTHER" id="PTHR37984:SF5">
    <property type="entry name" value="PROTEIN NYNRIN-LIKE"/>
    <property type="match status" value="1"/>
</dbReference>
<name>A0AAV8YPE8_9CUCU</name>
<dbReference type="InterPro" id="IPR050951">
    <property type="entry name" value="Retrovirus_Pol_polyprotein"/>
</dbReference>
<accession>A0AAV8YPE8</accession>
<evidence type="ECO:0008006" key="4">
    <source>
        <dbReference type="Google" id="ProtNLM"/>
    </source>
</evidence>
<protein>
    <recommendedName>
        <fullName evidence="4">Retrotransposon gag domain-containing protein</fullName>
    </recommendedName>
</protein>
<evidence type="ECO:0000313" key="2">
    <source>
        <dbReference type="EMBL" id="KAJ8953799.1"/>
    </source>
</evidence>
<dbReference type="InterPro" id="IPR036397">
    <property type="entry name" value="RNaseH_sf"/>
</dbReference>
<reference evidence="2" key="1">
    <citation type="journal article" date="2023" name="Insect Mol. Biol.">
        <title>Genome sequencing provides insights into the evolution of gene families encoding plant cell wall-degrading enzymes in longhorned beetles.</title>
        <authorList>
            <person name="Shin N.R."/>
            <person name="Okamura Y."/>
            <person name="Kirsch R."/>
            <person name="Pauchet Y."/>
        </authorList>
    </citation>
    <scope>NUCLEOTIDE SEQUENCE</scope>
    <source>
        <strain evidence="2">AMC_N1</strain>
    </source>
</reference>
<dbReference type="InterPro" id="IPR012337">
    <property type="entry name" value="RNaseH-like_sf"/>
</dbReference>
<dbReference type="Gene3D" id="3.30.420.10">
    <property type="entry name" value="Ribonuclease H-like superfamily/Ribonuclease H"/>
    <property type="match status" value="2"/>
</dbReference>
<dbReference type="GO" id="GO:0003676">
    <property type="term" value="F:nucleic acid binding"/>
    <property type="evidence" value="ECO:0007669"/>
    <property type="project" value="InterPro"/>
</dbReference>
<dbReference type="AlphaFoldDB" id="A0AAV8YPE8"/>
<feature type="compositionally biased region" description="Acidic residues" evidence="1">
    <location>
        <begin position="672"/>
        <end position="684"/>
    </location>
</feature>